<comment type="similarity">
    <text evidence="6">Belongs to the class IV-like SAM-binding methyltransferase superfamily. RNA methyltransferase TrmH family. RlmB subfamily.</text>
</comment>
<dbReference type="PANTHER" id="PTHR46429">
    <property type="entry name" value="23S RRNA (GUANOSINE-2'-O-)-METHYLTRANSFERASE RLMB"/>
    <property type="match status" value="1"/>
</dbReference>
<dbReference type="SMART" id="SM00967">
    <property type="entry name" value="SpoU_sub_bind"/>
    <property type="match status" value="1"/>
</dbReference>
<evidence type="ECO:0000313" key="8">
    <source>
        <dbReference type="EMBL" id="MBB5019889.1"/>
    </source>
</evidence>
<comment type="catalytic activity">
    <reaction evidence="6">
        <text>guanosine(2251) in 23S rRNA + S-adenosyl-L-methionine = 2'-O-methylguanosine(2251) in 23S rRNA + S-adenosyl-L-homocysteine + H(+)</text>
        <dbReference type="Rhea" id="RHEA:24140"/>
        <dbReference type="Rhea" id="RHEA-COMP:10239"/>
        <dbReference type="Rhea" id="RHEA-COMP:10241"/>
        <dbReference type="ChEBI" id="CHEBI:15378"/>
        <dbReference type="ChEBI" id="CHEBI:57856"/>
        <dbReference type="ChEBI" id="CHEBI:59789"/>
        <dbReference type="ChEBI" id="CHEBI:74269"/>
        <dbReference type="ChEBI" id="CHEBI:74445"/>
        <dbReference type="EC" id="2.1.1.185"/>
    </reaction>
</comment>
<dbReference type="GO" id="GO:0005829">
    <property type="term" value="C:cytosol"/>
    <property type="evidence" value="ECO:0007669"/>
    <property type="project" value="TreeGrafter"/>
</dbReference>
<comment type="caution">
    <text evidence="8">The sequence shown here is derived from an EMBL/GenBank/DDBJ whole genome shotgun (WGS) entry which is preliminary data.</text>
</comment>
<gene>
    <name evidence="6" type="primary">rlmB</name>
    <name evidence="8" type="ORF">HNQ59_003197</name>
</gene>
<name>A0A840MS26_9PROT</name>
<dbReference type="CDD" id="cd18103">
    <property type="entry name" value="SpoU-like_RlmB"/>
    <property type="match status" value="1"/>
</dbReference>
<comment type="function">
    <text evidence="6">Specifically methylates the ribose of guanosine 2251 in 23S rRNA.</text>
</comment>
<dbReference type="SUPFAM" id="SSF75217">
    <property type="entry name" value="alpha/beta knot"/>
    <property type="match status" value="1"/>
</dbReference>
<dbReference type="SUPFAM" id="SSF55315">
    <property type="entry name" value="L30e-like"/>
    <property type="match status" value="1"/>
</dbReference>
<protein>
    <recommendedName>
        <fullName evidence="6">23S rRNA (guanosine-2'-O-)-methyltransferase RlmB</fullName>
        <ecNumber evidence="6">2.1.1.185</ecNumber>
    </recommendedName>
    <alternativeName>
        <fullName evidence="6">23S rRNA (guanosine2251 2'-O)-methyltransferase</fullName>
    </alternativeName>
    <alternativeName>
        <fullName evidence="6">23S rRNA Gm2251 2'-O-methyltransferase</fullName>
    </alternativeName>
</protein>
<keyword evidence="4 6" id="KW-0808">Transferase</keyword>
<dbReference type="InterPro" id="IPR013123">
    <property type="entry name" value="SpoU_subst-bd"/>
</dbReference>
<evidence type="ECO:0000313" key="9">
    <source>
        <dbReference type="Proteomes" id="UP000575898"/>
    </source>
</evidence>
<dbReference type="InterPro" id="IPR024915">
    <property type="entry name" value="23S_rRNA_MeTrfase_RlmB"/>
</dbReference>
<dbReference type="AlphaFoldDB" id="A0A840MS26"/>
<dbReference type="RefSeq" id="WP_184041311.1">
    <property type="nucleotide sequence ID" value="NZ_JACHHY010000021.1"/>
</dbReference>
<dbReference type="EC" id="2.1.1.185" evidence="6"/>
<dbReference type="InterPro" id="IPR029028">
    <property type="entry name" value="Alpha/beta_knot_MTases"/>
</dbReference>
<evidence type="ECO:0000256" key="3">
    <source>
        <dbReference type="ARBA" id="ARBA00022603"/>
    </source>
</evidence>
<dbReference type="PANTHER" id="PTHR46429:SF1">
    <property type="entry name" value="23S RRNA (GUANOSINE-2'-O-)-METHYLTRANSFERASE RLMB"/>
    <property type="match status" value="1"/>
</dbReference>
<dbReference type="GO" id="GO:0003723">
    <property type="term" value="F:RNA binding"/>
    <property type="evidence" value="ECO:0007669"/>
    <property type="project" value="InterPro"/>
</dbReference>
<dbReference type="Gene3D" id="3.30.1330.30">
    <property type="match status" value="1"/>
</dbReference>
<evidence type="ECO:0000256" key="4">
    <source>
        <dbReference type="ARBA" id="ARBA00022679"/>
    </source>
</evidence>
<dbReference type="GO" id="GO:0070039">
    <property type="term" value="F:rRNA (guanosine-2'-O-)-methyltransferase activity"/>
    <property type="evidence" value="ECO:0007669"/>
    <property type="project" value="UniProtKB-UniRule"/>
</dbReference>
<accession>A0A840MS26</accession>
<evidence type="ECO:0000256" key="6">
    <source>
        <dbReference type="HAMAP-Rule" id="MF_01887"/>
    </source>
</evidence>
<evidence type="ECO:0000256" key="2">
    <source>
        <dbReference type="ARBA" id="ARBA00022552"/>
    </source>
</evidence>
<dbReference type="HAMAP" id="MF_01887">
    <property type="entry name" value="23SrRNA_methyltr_B"/>
    <property type="match status" value="1"/>
</dbReference>
<sequence>MNSKIIFGFHAVNARLRHFPGSVQELYLLNQRQDPRAKDVEHTANQAGVRIIPVDMQRLDGLVGAGRHQGVAALIDLGKSHVTLDDVLDQLTEPPMLLILDGVTDPHNLGACLRVADAMGAHAVVAPKDKSVGLNATVSKVACGAAEVMPYVTVTNLARTLRDLKDRGVWIAGTAADGDTDLFHFEQTGPLAWVLGAEGSGLRRLTREHCDVMVSIPMFGTVESLNVSVASGLCLAESRRQRVLAGVK</sequence>
<dbReference type="InterPro" id="IPR029026">
    <property type="entry name" value="tRNA_m1G_MTases_N"/>
</dbReference>
<feature type="domain" description="RNA 2-O ribose methyltransferase substrate binding" evidence="7">
    <location>
        <begin position="5"/>
        <end position="81"/>
    </location>
</feature>
<dbReference type="InterPro" id="IPR029064">
    <property type="entry name" value="Ribosomal_eL30-like_sf"/>
</dbReference>
<keyword evidence="2 6" id="KW-0698">rRNA processing</keyword>
<feature type="binding site" evidence="6">
    <location>
        <position position="216"/>
    </location>
    <ligand>
        <name>S-adenosyl-L-methionine</name>
        <dbReference type="ChEBI" id="CHEBI:59789"/>
    </ligand>
</feature>
<dbReference type="Proteomes" id="UP000575898">
    <property type="component" value="Unassembled WGS sequence"/>
</dbReference>
<dbReference type="Pfam" id="PF08032">
    <property type="entry name" value="SpoU_sub_bind"/>
    <property type="match status" value="1"/>
</dbReference>
<feature type="binding site" evidence="6">
    <location>
        <position position="225"/>
    </location>
    <ligand>
        <name>S-adenosyl-L-methionine</name>
        <dbReference type="ChEBI" id="CHEBI:59789"/>
    </ligand>
</feature>
<feature type="binding site" evidence="6">
    <location>
        <position position="196"/>
    </location>
    <ligand>
        <name>S-adenosyl-L-methionine</name>
        <dbReference type="ChEBI" id="CHEBI:59789"/>
    </ligand>
</feature>
<evidence type="ECO:0000256" key="5">
    <source>
        <dbReference type="ARBA" id="ARBA00022691"/>
    </source>
</evidence>
<proteinExistence type="inferred from homology"/>
<dbReference type="InterPro" id="IPR001537">
    <property type="entry name" value="SpoU_MeTrfase"/>
</dbReference>
<reference evidence="8 9" key="1">
    <citation type="submission" date="2020-08" db="EMBL/GenBank/DDBJ databases">
        <title>Genomic Encyclopedia of Type Strains, Phase IV (KMG-IV): sequencing the most valuable type-strain genomes for metagenomic binning, comparative biology and taxonomic classification.</title>
        <authorList>
            <person name="Goeker M."/>
        </authorList>
    </citation>
    <scope>NUCLEOTIDE SEQUENCE [LARGE SCALE GENOMIC DNA]</scope>
    <source>
        <strain evidence="8 9">DSM 27165</strain>
    </source>
</reference>
<keyword evidence="1 6" id="KW-0963">Cytoplasm</keyword>
<dbReference type="Gene3D" id="3.40.1280.10">
    <property type="match status" value="1"/>
</dbReference>
<dbReference type="NCBIfam" id="TIGR00186">
    <property type="entry name" value="rRNA_methyl_3"/>
    <property type="match status" value="1"/>
</dbReference>
<organism evidence="8 9">
    <name type="scientific">Chitinivorax tropicus</name>
    <dbReference type="NCBI Taxonomy" id="714531"/>
    <lineage>
        <taxon>Bacteria</taxon>
        <taxon>Pseudomonadati</taxon>
        <taxon>Pseudomonadota</taxon>
        <taxon>Betaproteobacteria</taxon>
        <taxon>Chitinivorax</taxon>
    </lineage>
</organism>
<keyword evidence="9" id="KW-1185">Reference proteome</keyword>
<keyword evidence="5 6" id="KW-0949">S-adenosyl-L-methionine</keyword>
<keyword evidence="3 6" id="KW-0489">Methyltransferase</keyword>
<evidence type="ECO:0000259" key="7">
    <source>
        <dbReference type="SMART" id="SM00967"/>
    </source>
</evidence>
<evidence type="ECO:0000256" key="1">
    <source>
        <dbReference type="ARBA" id="ARBA00022490"/>
    </source>
</evidence>
<dbReference type="EMBL" id="JACHHY010000021">
    <property type="protein sequence ID" value="MBB5019889.1"/>
    <property type="molecule type" value="Genomic_DNA"/>
</dbReference>
<dbReference type="FunFam" id="3.40.1280.10:FF:000008">
    <property type="entry name" value="Group 3 RNA methyltransferase TrmH"/>
    <property type="match status" value="1"/>
</dbReference>
<dbReference type="InterPro" id="IPR004441">
    <property type="entry name" value="rRNA_MeTrfase_TrmH"/>
</dbReference>
<comment type="subcellular location">
    <subcellularLocation>
        <location evidence="6">Cytoplasm</location>
    </subcellularLocation>
</comment>
<dbReference type="Pfam" id="PF00588">
    <property type="entry name" value="SpoU_methylase"/>
    <property type="match status" value="1"/>
</dbReference>